<dbReference type="OrthoDB" id="3256840at2"/>
<dbReference type="PROSITE" id="PS51257">
    <property type="entry name" value="PROKAR_LIPOPROTEIN"/>
    <property type="match status" value="1"/>
</dbReference>
<dbReference type="InterPro" id="IPR006311">
    <property type="entry name" value="TAT_signal"/>
</dbReference>
<sequence>MHPVSRRALLGGTAALTAASALAACSNGSSGGGSSSDGIYFLNFKPESEAAFKEIAKTYQDAKGVEVKVVTAASGTYEQTLKSEVAKSNPPTLFQMNGPIGLANWKDYATDMSETETAKALIDPSMGLKGEDGKIYGLPLANEGYGLIYNAAILNKYFTLPGAKVASIDEVKGFDALKALAEDMQTKKDQLGIKGVFASTSLAPGEDWRWHTHLANYPLFYELRDANATDTKAFKMTYGDQYKQIFDLYLNNSTVPKTETSAKTVTDSMSEFALGQAAFVQNGNWAWSQISEVDGNTVKEEDIRFMPIYIGVEGEENSGIAIGTENYLTINSKASEAAQKATGDFLTWLFTDPEGSKLAAEKLGIIAPYTAFAELAPEDPLGKQVSEFMNNKDLYPINWVFQIFPSQDFKDQFGQHLSQYASGKEDWAAVIEYVTTEWAAEKA</sequence>
<evidence type="ECO:0000313" key="3">
    <source>
        <dbReference type="Proteomes" id="UP000195981"/>
    </source>
</evidence>
<name>A0A1X6X0G4_9MICO</name>
<dbReference type="AlphaFoldDB" id="A0A1X6X0G4"/>
<dbReference type="PROSITE" id="PS51318">
    <property type="entry name" value="TAT"/>
    <property type="match status" value="1"/>
</dbReference>
<dbReference type="SUPFAM" id="SSF53850">
    <property type="entry name" value="Periplasmic binding protein-like II"/>
    <property type="match status" value="1"/>
</dbReference>
<evidence type="ECO:0008006" key="4">
    <source>
        <dbReference type="Google" id="ProtNLM"/>
    </source>
</evidence>
<reference evidence="2 3" key="1">
    <citation type="submission" date="2017-02" db="EMBL/GenBank/DDBJ databases">
        <authorList>
            <person name="Peterson S.W."/>
        </authorList>
    </citation>
    <scope>NUCLEOTIDE SEQUENCE [LARGE SCALE GENOMIC DNA]</scope>
    <source>
        <strain evidence="2 3">CIP104813</strain>
    </source>
</reference>
<dbReference type="Pfam" id="PF13416">
    <property type="entry name" value="SBP_bac_8"/>
    <property type="match status" value="1"/>
</dbReference>
<dbReference type="InterPro" id="IPR006059">
    <property type="entry name" value="SBP"/>
</dbReference>
<protein>
    <recommendedName>
        <fullName evidence="4">Multiple sugar ABC transporter, substrate-binding protein</fullName>
    </recommendedName>
</protein>
<dbReference type="PANTHER" id="PTHR43649:SF12">
    <property type="entry name" value="DIACETYLCHITOBIOSE BINDING PROTEIN DASA"/>
    <property type="match status" value="1"/>
</dbReference>
<organism evidence="2 3">
    <name type="scientific">Brachybacterium nesterenkovii</name>
    <dbReference type="NCBI Taxonomy" id="47847"/>
    <lineage>
        <taxon>Bacteria</taxon>
        <taxon>Bacillati</taxon>
        <taxon>Actinomycetota</taxon>
        <taxon>Actinomycetes</taxon>
        <taxon>Micrococcales</taxon>
        <taxon>Dermabacteraceae</taxon>
        <taxon>Brachybacterium</taxon>
    </lineage>
</organism>
<dbReference type="Proteomes" id="UP000195981">
    <property type="component" value="Unassembled WGS sequence"/>
</dbReference>
<gene>
    <name evidence="2" type="ORF">FM110_07145</name>
</gene>
<feature type="chain" id="PRO_5012778533" description="Multiple sugar ABC transporter, substrate-binding protein" evidence="1">
    <location>
        <begin position="24"/>
        <end position="443"/>
    </location>
</feature>
<evidence type="ECO:0000256" key="1">
    <source>
        <dbReference type="SAM" id="SignalP"/>
    </source>
</evidence>
<proteinExistence type="predicted"/>
<keyword evidence="3" id="KW-1185">Reference proteome</keyword>
<dbReference type="Gene3D" id="3.40.190.10">
    <property type="entry name" value="Periplasmic binding protein-like II"/>
    <property type="match status" value="2"/>
</dbReference>
<dbReference type="InterPro" id="IPR050490">
    <property type="entry name" value="Bact_solute-bd_prot1"/>
</dbReference>
<evidence type="ECO:0000313" key="2">
    <source>
        <dbReference type="EMBL" id="SLM91875.1"/>
    </source>
</evidence>
<dbReference type="EMBL" id="FWFG01000064">
    <property type="protein sequence ID" value="SLM91875.1"/>
    <property type="molecule type" value="Genomic_DNA"/>
</dbReference>
<accession>A0A1X6X0G4</accession>
<feature type="signal peptide" evidence="1">
    <location>
        <begin position="1"/>
        <end position="23"/>
    </location>
</feature>
<keyword evidence="1" id="KW-0732">Signal</keyword>
<dbReference type="PANTHER" id="PTHR43649">
    <property type="entry name" value="ARABINOSE-BINDING PROTEIN-RELATED"/>
    <property type="match status" value="1"/>
</dbReference>